<reference evidence="1 2" key="1">
    <citation type="submission" date="2020-10" db="EMBL/GenBank/DDBJ databases">
        <authorList>
            <person name="Castelo-Branco R."/>
            <person name="Eusebio N."/>
            <person name="Adriana R."/>
            <person name="Vieira A."/>
            <person name="Brugerolle De Fraissinette N."/>
            <person name="Rezende De Castro R."/>
            <person name="Schneider M.P."/>
            <person name="Vasconcelos V."/>
            <person name="Leao P.N."/>
        </authorList>
    </citation>
    <scope>NUCLEOTIDE SEQUENCE [LARGE SCALE GENOMIC DNA]</scope>
    <source>
        <strain evidence="1 2">LEGE 00031</strain>
    </source>
</reference>
<dbReference type="Proteomes" id="UP000658720">
    <property type="component" value="Unassembled WGS sequence"/>
</dbReference>
<name>A0ABR9VVJ2_9SYNC</name>
<gene>
    <name evidence="1" type="ORF">IQ217_16310</name>
</gene>
<dbReference type="EMBL" id="JADEVV010000060">
    <property type="protein sequence ID" value="MBE9255370.1"/>
    <property type="molecule type" value="Genomic_DNA"/>
</dbReference>
<keyword evidence="2" id="KW-1185">Reference proteome</keyword>
<organism evidence="1 2">
    <name type="scientific">Synechocystis salina LEGE 00031</name>
    <dbReference type="NCBI Taxonomy" id="1828736"/>
    <lineage>
        <taxon>Bacteria</taxon>
        <taxon>Bacillati</taxon>
        <taxon>Cyanobacteriota</taxon>
        <taxon>Cyanophyceae</taxon>
        <taxon>Synechococcales</taxon>
        <taxon>Merismopediaceae</taxon>
        <taxon>Synechocystis</taxon>
    </lineage>
</organism>
<dbReference type="RefSeq" id="WP_194020760.1">
    <property type="nucleotide sequence ID" value="NZ_JADEVV010000060.1"/>
</dbReference>
<dbReference type="InterPro" id="IPR002636">
    <property type="entry name" value="DUF29"/>
</dbReference>
<evidence type="ECO:0000313" key="1">
    <source>
        <dbReference type="EMBL" id="MBE9255370.1"/>
    </source>
</evidence>
<evidence type="ECO:0000313" key="2">
    <source>
        <dbReference type="Proteomes" id="UP000658720"/>
    </source>
</evidence>
<dbReference type="PANTHER" id="PTHR34235:SF3">
    <property type="entry name" value="SLR1203 PROTEIN"/>
    <property type="match status" value="1"/>
</dbReference>
<comment type="caution">
    <text evidence="1">The sequence shown here is derived from an EMBL/GenBank/DDBJ whole genome shotgun (WGS) entry which is preliminary data.</text>
</comment>
<proteinExistence type="predicted"/>
<sequence>MVSQIETKTLYEQDFCLWAETMANFLKNRQLDQLDYENLIEEIEDMSGSQKDALESNLEVLLVHLLKWKYQPNKISNSWRRSIFEHRKRIFKAFRKSPSLKRHFEQVLDEVYDDARKSASVETRLPLKNFPESNPFTKEEILNEVYPSDLIPG</sequence>
<accession>A0ABR9VVJ2</accession>
<dbReference type="PANTHER" id="PTHR34235">
    <property type="entry name" value="SLR1203 PROTEIN-RELATED"/>
    <property type="match status" value="1"/>
</dbReference>
<protein>
    <submittedName>
        <fullName evidence="1">DUF29 domain-containing protein</fullName>
    </submittedName>
</protein>
<dbReference type="Gene3D" id="1.20.1220.20">
    <property type="entry name" value="Uncharcterised protein PF01724"/>
    <property type="match status" value="1"/>
</dbReference>
<dbReference type="Pfam" id="PF01724">
    <property type="entry name" value="DUF29"/>
    <property type="match status" value="1"/>
</dbReference>